<name>A0A9J7BM75_9BACT</name>
<dbReference type="AlphaFoldDB" id="A0A9J7BM75"/>
<proteinExistence type="predicted"/>
<dbReference type="SUPFAM" id="SSF110296">
    <property type="entry name" value="Oligoxyloglucan reducing end-specific cellobiohydrolase"/>
    <property type="match status" value="1"/>
</dbReference>
<sequence>MTERFQTGVHPDADQISLFLEGAATAQERAQMLEHLAGCAACREMVFLAQGVADPEPVAVPEDRRVTAWWRRGWMPFGLAGAVLAFGLALMIYVRQPGAPVGDGQMARVEAPATGPANAPSPEGMQKAQPTIEADQASKGAEGIKARKAASGGGRGSGGGLGVGVPEAAPEAPPTVTANEQALDAARGNMVRFQQNAVAAPAAPPPPAMAAPAPAAAAVADAGAQQQQAIAANKPAQGGPSAQQQYPVAGATLTGRNLAALEVLHDQTLGEVSGVVKDASGAVIGGASVSLNGGADKAVREVATGLDGRFRITDVPAGKYELRVSARGFNTRVESVELTGSQVAKLEPVLTVGAASQTVTVETNNAPLDTAEVSVASLLQEEKLPGGAAAAARVSVGGRMLSMDGAGRLYLSRDSGKTWKKVKPKWAGKAERLAVVPAGGGQVFEMTTDAGTVWTSQDGKHWRVRADGKR</sequence>
<dbReference type="Gene3D" id="2.60.40.1120">
    <property type="entry name" value="Carboxypeptidase-like, regulatory domain"/>
    <property type="match status" value="1"/>
</dbReference>
<keyword evidence="5" id="KW-1185">Reference proteome</keyword>
<dbReference type="InterPro" id="IPR027383">
    <property type="entry name" value="Znf_put"/>
</dbReference>
<keyword evidence="2" id="KW-1133">Transmembrane helix</keyword>
<dbReference type="InterPro" id="IPR041916">
    <property type="entry name" value="Anti_sigma_zinc_sf"/>
</dbReference>
<feature type="domain" description="Putative zinc-finger" evidence="3">
    <location>
        <begin position="14"/>
        <end position="43"/>
    </location>
</feature>
<gene>
    <name evidence="4" type="ORF">MOP44_25175</name>
</gene>
<accession>A0A9J7BM75</accession>
<feature type="transmembrane region" description="Helical" evidence="2">
    <location>
        <begin position="74"/>
        <end position="94"/>
    </location>
</feature>
<dbReference type="KEGG" id="orp:MOP44_25175"/>
<dbReference type="GO" id="GO:0004180">
    <property type="term" value="F:carboxypeptidase activity"/>
    <property type="evidence" value="ECO:0007669"/>
    <property type="project" value="UniProtKB-KW"/>
</dbReference>
<dbReference type="RefSeq" id="WP_260793301.1">
    <property type="nucleotide sequence ID" value="NZ_CP093313.1"/>
</dbReference>
<dbReference type="Pfam" id="PF13620">
    <property type="entry name" value="CarboxypepD_reg"/>
    <property type="match status" value="1"/>
</dbReference>
<evidence type="ECO:0000313" key="4">
    <source>
        <dbReference type="EMBL" id="UWZ83840.1"/>
    </source>
</evidence>
<evidence type="ECO:0000313" key="5">
    <source>
        <dbReference type="Proteomes" id="UP001059380"/>
    </source>
</evidence>
<protein>
    <submittedName>
        <fullName evidence="4">Carboxypeptidase regulatory-like domain-containing protein</fullName>
    </submittedName>
</protein>
<keyword evidence="2" id="KW-0472">Membrane</keyword>
<keyword evidence="2" id="KW-0812">Transmembrane</keyword>
<dbReference type="InterPro" id="IPR008969">
    <property type="entry name" value="CarboxyPept-like_regulatory"/>
</dbReference>
<keyword evidence="4" id="KW-0121">Carboxypeptidase</keyword>
<reference evidence="4" key="1">
    <citation type="submission" date="2021-04" db="EMBL/GenBank/DDBJ databases">
        <title>Phylogenetic analysis of Acidobacteriaceae.</title>
        <authorList>
            <person name="Qiu L."/>
            <person name="Zhang Q."/>
        </authorList>
    </citation>
    <scope>NUCLEOTIDE SEQUENCE</scope>
    <source>
        <strain evidence="4">DSM 25168</strain>
    </source>
</reference>
<dbReference type="Gene3D" id="1.10.10.1320">
    <property type="entry name" value="Anti-sigma factor, zinc-finger domain"/>
    <property type="match status" value="1"/>
</dbReference>
<dbReference type="Pfam" id="PF13490">
    <property type="entry name" value="zf-HC2"/>
    <property type="match status" value="1"/>
</dbReference>
<keyword evidence="4" id="KW-0378">Hydrolase</keyword>
<evidence type="ECO:0000256" key="1">
    <source>
        <dbReference type="SAM" id="MobiDB-lite"/>
    </source>
</evidence>
<feature type="compositionally biased region" description="Gly residues" evidence="1">
    <location>
        <begin position="151"/>
        <end position="163"/>
    </location>
</feature>
<dbReference type="SUPFAM" id="SSF49464">
    <property type="entry name" value="Carboxypeptidase regulatory domain-like"/>
    <property type="match status" value="1"/>
</dbReference>
<dbReference type="EMBL" id="CP093313">
    <property type="protein sequence ID" value="UWZ83840.1"/>
    <property type="molecule type" value="Genomic_DNA"/>
</dbReference>
<dbReference type="Gene3D" id="2.130.10.10">
    <property type="entry name" value="YVTN repeat-like/Quinoprotein amine dehydrogenase"/>
    <property type="match status" value="1"/>
</dbReference>
<dbReference type="InterPro" id="IPR015943">
    <property type="entry name" value="WD40/YVTN_repeat-like_dom_sf"/>
</dbReference>
<evidence type="ECO:0000256" key="2">
    <source>
        <dbReference type="SAM" id="Phobius"/>
    </source>
</evidence>
<organism evidence="4 5">
    <name type="scientific">Occallatibacter riparius</name>
    <dbReference type="NCBI Taxonomy" id="1002689"/>
    <lineage>
        <taxon>Bacteria</taxon>
        <taxon>Pseudomonadati</taxon>
        <taxon>Acidobacteriota</taxon>
        <taxon>Terriglobia</taxon>
        <taxon>Terriglobales</taxon>
        <taxon>Acidobacteriaceae</taxon>
        <taxon>Occallatibacter</taxon>
    </lineage>
</organism>
<keyword evidence="4" id="KW-0645">Protease</keyword>
<feature type="compositionally biased region" description="Low complexity" evidence="1">
    <location>
        <begin position="164"/>
        <end position="176"/>
    </location>
</feature>
<evidence type="ECO:0000259" key="3">
    <source>
        <dbReference type="Pfam" id="PF13490"/>
    </source>
</evidence>
<feature type="region of interest" description="Disordered" evidence="1">
    <location>
        <begin position="111"/>
        <end position="176"/>
    </location>
</feature>
<dbReference type="Proteomes" id="UP001059380">
    <property type="component" value="Chromosome"/>
</dbReference>